<dbReference type="PANTHER" id="PTHR43130:SF2">
    <property type="entry name" value="DJ-1_PFPI DOMAIN-CONTAINING PROTEIN"/>
    <property type="match status" value="1"/>
</dbReference>
<feature type="domain" description="DJ-1/PfpI" evidence="2">
    <location>
        <begin position="10"/>
        <end position="168"/>
    </location>
</feature>
<keyword evidence="1" id="KW-0812">Transmembrane</keyword>
<dbReference type="InterPro" id="IPR029062">
    <property type="entry name" value="Class_I_gatase-like"/>
</dbReference>
<dbReference type="Proteomes" id="UP000654108">
    <property type="component" value="Unassembled WGS sequence"/>
</dbReference>
<protein>
    <submittedName>
        <fullName evidence="3">DJ-1/PfpI family protein</fullName>
    </submittedName>
</protein>
<dbReference type="PANTHER" id="PTHR43130">
    <property type="entry name" value="ARAC-FAMILY TRANSCRIPTIONAL REGULATOR"/>
    <property type="match status" value="1"/>
</dbReference>
<keyword evidence="1" id="KW-0472">Membrane</keyword>
<proteinExistence type="predicted"/>
<keyword evidence="1" id="KW-1133">Transmembrane helix</keyword>
<dbReference type="SUPFAM" id="SSF52317">
    <property type="entry name" value="Class I glutamine amidotransferase-like"/>
    <property type="match status" value="1"/>
</dbReference>
<name>A0A927FSB5_9HYPH</name>
<accession>A0A927FSB5</accession>
<dbReference type="InterPro" id="IPR002818">
    <property type="entry name" value="DJ-1/PfpI"/>
</dbReference>
<dbReference type="EMBL" id="JACYFU010000001">
    <property type="protein sequence ID" value="MBD8064048.1"/>
    <property type="molecule type" value="Genomic_DNA"/>
</dbReference>
<dbReference type="GO" id="GO:0006355">
    <property type="term" value="P:regulation of DNA-templated transcription"/>
    <property type="evidence" value="ECO:0007669"/>
    <property type="project" value="TreeGrafter"/>
</dbReference>
<keyword evidence="4" id="KW-1185">Reference proteome</keyword>
<reference evidence="3" key="1">
    <citation type="submission" date="2020-09" db="EMBL/GenBank/DDBJ databases">
        <title>Genome seq and assembly of Devosia sp.</title>
        <authorList>
            <person name="Chhetri G."/>
        </authorList>
    </citation>
    <scope>NUCLEOTIDE SEQUENCE</scope>
    <source>
        <strain evidence="3">PTR5</strain>
    </source>
</reference>
<dbReference type="RefSeq" id="WP_191772170.1">
    <property type="nucleotide sequence ID" value="NZ_JACYFU010000001.1"/>
</dbReference>
<sequence>MATPQRPISIGFVLYPNLTQLDLTGPWEVLTRLPGAQCHLMSHRLEPVRSASGLSILPTLIFAEAQQLDVLVVPGGPGHIEAMQDAALIACLRRQAKGCRIVSAVCTGTMILAAAGLLSGYRATTHWASMPRLAAYGVAADDRRVVIDRNRITGGGVTAGIDFGLHMLVALGGADVAKRVQLQMEYQPDPPFAGHPSTADEKIVAAARAGMSGYLEKMAELDARLAAVQR</sequence>
<dbReference type="AlphaFoldDB" id="A0A927FSB5"/>
<gene>
    <name evidence="3" type="ORF">IC608_00975</name>
</gene>
<comment type="caution">
    <text evidence="3">The sequence shown here is derived from an EMBL/GenBank/DDBJ whole genome shotgun (WGS) entry which is preliminary data.</text>
</comment>
<dbReference type="Gene3D" id="3.40.50.880">
    <property type="match status" value="1"/>
</dbReference>
<dbReference type="CDD" id="cd03139">
    <property type="entry name" value="GATase1_PfpI_2"/>
    <property type="match status" value="1"/>
</dbReference>
<feature type="transmembrane region" description="Helical" evidence="1">
    <location>
        <begin position="101"/>
        <end position="121"/>
    </location>
</feature>
<evidence type="ECO:0000256" key="1">
    <source>
        <dbReference type="SAM" id="Phobius"/>
    </source>
</evidence>
<dbReference type="Pfam" id="PF01965">
    <property type="entry name" value="DJ-1_PfpI"/>
    <property type="match status" value="1"/>
</dbReference>
<evidence type="ECO:0000313" key="4">
    <source>
        <dbReference type="Proteomes" id="UP000654108"/>
    </source>
</evidence>
<evidence type="ECO:0000313" key="3">
    <source>
        <dbReference type="EMBL" id="MBD8064048.1"/>
    </source>
</evidence>
<evidence type="ECO:0000259" key="2">
    <source>
        <dbReference type="Pfam" id="PF01965"/>
    </source>
</evidence>
<organism evidence="3 4">
    <name type="scientific">Devosia oryzisoli</name>
    <dbReference type="NCBI Taxonomy" id="2774138"/>
    <lineage>
        <taxon>Bacteria</taxon>
        <taxon>Pseudomonadati</taxon>
        <taxon>Pseudomonadota</taxon>
        <taxon>Alphaproteobacteria</taxon>
        <taxon>Hyphomicrobiales</taxon>
        <taxon>Devosiaceae</taxon>
        <taxon>Devosia</taxon>
    </lineage>
</organism>
<dbReference type="InterPro" id="IPR052158">
    <property type="entry name" value="INH-QAR"/>
</dbReference>